<feature type="domain" description="N-acetyltransferase" evidence="1">
    <location>
        <begin position="1"/>
        <end position="155"/>
    </location>
</feature>
<dbReference type="EMBL" id="CP022983">
    <property type="protein sequence ID" value="ASV67031.1"/>
    <property type="molecule type" value="Genomic_DNA"/>
</dbReference>
<dbReference type="PROSITE" id="PS51186">
    <property type="entry name" value="GNAT"/>
    <property type="match status" value="1"/>
</dbReference>
<dbReference type="Gene3D" id="3.40.630.30">
    <property type="match status" value="1"/>
</dbReference>
<evidence type="ECO:0000313" key="2">
    <source>
        <dbReference type="EMBL" id="ASV67031.1"/>
    </source>
</evidence>
<dbReference type="CDD" id="cd04301">
    <property type="entry name" value="NAT_SF"/>
    <property type="match status" value="1"/>
</dbReference>
<evidence type="ECO:0000313" key="3">
    <source>
        <dbReference type="Proteomes" id="UP000215137"/>
    </source>
</evidence>
<sequence>MEIRLAKLKDLEQVVFILNEATLELQQKGIHQWEYPWDKNKIQNQIKNNYSYVLLKHNKIIGTFCINDINYINDLTVDEESKYLSQIAILPKFQGRNVGSAITDFTCSFVKGLNQTLYLDCWAGNEKLKEFYLRNGLEYIGDFPEEDYFISVFKYSCISSSK</sequence>
<evidence type="ECO:0000259" key="1">
    <source>
        <dbReference type="PROSITE" id="PS51186"/>
    </source>
</evidence>
<organism evidence="2 3">
    <name type="scientific">Cytobacillus kochii</name>
    <dbReference type="NCBI Taxonomy" id="859143"/>
    <lineage>
        <taxon>Bacteria</taxon>
        <taxon>Bacillati</taxon>
        <taxon>Bacillota</taxon>
        <taxon>Bacilli</taxon>
        <taxon>Bacillales</taxon>
        <taxon>Bacillaceae</taxon>
        <taxon>Cytobacillus</taxon>
    </lineage>
</organism>
<name>A0A248TFQ6_9BACI</name>
<proteinExistence type="predicted"/>
<gene>
    <name evidence="2" type="ORF">CKF48_06635</name>
</gene>
<dbReference type="Pfam" id="PF00583">
    <property type="entry name" value="Acetyltransf_1"/>
    <property type="match status" value="1"/>
</dbReference>
<dbReference type="InterPro" id="IPR016181">
    <property type="entry name" value="Acyl_CoA_acyltransferase"/>
</dbReference>
<dbReference type="Proteomes" id="UP000215137">
    <property type="component" value="Chromosome"/>
</dbReference>
<dbReference type="InterPro" id="IPR000182">
    <property type="entry name" value="GNAT_dom"/>
</dbReference>
<keyword evidence="3" id="KW-1185">Reference proteome</keyword>
<dbReference type="GO" id="GO:0016747">
    <property type="term" value="F:acyltransferase activity, transferring groups other than amino-acyl groups"/>
    <property type="evidence" value="ECO:0007669"/>
    <property type="project" value="InterPro"/>
</dbReference>
<dbReference type="AlphaFoldDB" id="A0A248TFQ6"/>
<dbReference type="OrthoDB" id="6382410at2"/>
<dbReference type="SUPFAM" id="SSF55729">
    <property type="entry name" value="Acyl-CoA N-acyltransferases (Nat)"/>
    <property type="match status" value="1"/>
</dbReference>
<protein>
    <recommendedName>
        <fullName evidence="1">N-acetyltransferase domain-containing protein</fullName>
    </recommendedName>
</protein>
<accession>A0A248TFQ6</accession>
<dbReference type="KEGG" id="bko:CKF48_06635"/>
<reference evidence="2 3" key="1">
    <citation type="submission" date="2017-08" db="EMBL/GenBank/DDBJ databases">
        <title>Complete Genome Sequence of Bacillus kochii Oregon-R-modENCODE STRAIN BDGP4, isolated from Drosophila melanogaster gut.</title>
        <authorList>
            <person name="Wan K.H."/>
            <person name="Yu C."/>
            <person name="Park S."/>
            <person name="Hammonds A.S."/>
            <person name="Booth B.W."/>
            <person name="Celniker S.E."/>
        </authorList>
    </citation>
    <scope>NUCLEOTIDE SEQUENCE [LARGE SCALE GENOMIC DNA]</scope>
    <source>
        <strain evidence="2 3">BDGP4</strain>
    </source>
</reference>